<evidence type="ECO:0000313" key="5">
    <source>
        <dbReference type="EMBL" id="CAD8522401.1"/>
    </source>
</evidence>
<keyword evidence="1" id="KW-0106">Calcium</keyword>
<name>A0A7S0IIB5_9EUKA</name>
<organism evidence="5">
    <name type="scientific">Calcidiscus leptoporus</name>
    <dbReference type="NCBI Taxonomy" id="127549"/>
    <lineage>
        <taxon>Eukaryota</taxon>
        <taxon>Haptista</taxon>
        <taxon>Haptophyta</taxon>
        <taxon>Prymnesiophyceae</taxon>
        <taxon>Coccolithales</taxon>
        <taxon>Calcidiscaceae</taxon>
        <taxon>Calcidiscus</taxon>
    </lineage>
</organism>
<dbReference type="PROSITE" id="PS00018">
    <property type="entry name" value="EF_HAND_1"/>
    <property type="match status" value="2"/>
</dbReference>
<dbReference type="Pfam" id="PF13202">
    <property type="entry name" value="EF-hand_5"/>
    <property type="match status" value="2"/>
</dbReference>
<feature type="chain" id="PRO_5031394118" description="EF-hand domain-containing protein" evidence="3">
    <location>
        <begin position="21"/>
        <end position="275"/>
    </location>
</feature>
<evidence type="ECO:0000256" key="1">
    <source>
        <dbReference type="ARBA" id="ARBA00022837"/>
    </source>
</evidence>
<dbReference type="Gene3D" id="1.10.238.10">
    <property type="entry name" value="EF-hand"/>
    <property type="match status" value="2"/>
</dbReference>
<evidence type="ECO:0000256" key="3">
    <source>
        <dbReference type="SAM" id="SignalP"/>
    </source>
</evidence>
<feature type="domain" description="EF-hand" evidence="4">
    <location>
        <begin position="194"/>
        <end position="229"/>
    </location>
</feature>
<dbReference type="InterPro" id="IPR002048">
    <property type="entry name" value="EF_hand_dom"/>
</dbReference>
<dbReference type="PROSITE" id="PS50222">
    <property type="entry name" value="EF_HAND_2"/>
    <property type="match status" value="2"/>
</dbReference>
<dbReference type="InterPro" id="IPR011992">
    <property type="entry name" value="EF-hand-dom_pair"/>
</dbReference>
<reference evidence="5" key="1">
    <citation type="submission" date="2021-01" db="EMBL/GenBank/DDBJ databases">
        <authorList>
            <person name="Corre E."/>
            <person name="Pelletier E."/>
            <person name="Niang G."/>
            <person name="Scheremetjew M."/>
            <person name="Finn R."/>
            <person name="Kale V."/>
            <person name="Holt S."/>
            <person name="Cochrane G."/>
            <person name="Meng A."/>
            <person name="Brown T."/>
            <person name="Cohen L."/>
        </authorList>
    </citation>
    <scope>NUCLEOTIDE SEQUENCE</scope>
    <source>
        <strain evidence="5">RCC1130</strain>
    </source>
</reference>
<dbReference type="SUPFAM" id="SSF47473">
    <property type="entry name" value="EF-hand"/>
    <property type="match status" value="2"/>
</dbReference>
<feature type="domain" description="EF-hand" evidence="4">
    <location>
        <begin position="101"/>
        <end position="126"/>
    </location>
</feature>
<evidence type="ECO:0000259" key="4">
    <source>
        <dbReference type="PROSITE" id="PS50222"/>
    </source>
</evidence>
<keyword evidence="3" id="KW-0732">Signal</keyword>
<feature type="region of interest" description="Disordered" evidence="2">
    <location>
        <begin position="250"/>
        <end position="275"/>
    </location>
</feature>
<proteinExistence type="predicted"/>
<dbReference type="GO" id="GO:0005509">
    <property type="term" value="F:calcium ion binding"/>
    <property type="evidence" value="ECO:0007669"/>
    <property type="project" value="InterPro"/>
</dbReference>
<sequence>MMRSVSSMLVLAGLTWLALGQPNVQGAGGQPPPPLHDTMLSMFDTDNDGGVSVAEITATLDGFEKMSAMGMGGPPNAAPGAENPMAATIRAAKRFAPMLHKLIDADGSGKLSKEELKWVAKTQGIIKKPGVLKHLVEGVFAKIDTDADEILSEVELRAAIEGETLEEILSMIQEQLPIPSLSTAASLSHDSRDLLKKHFQEGLAYLDTNGDGAVERKEMFGAVKGFKKMFMQGVTTVETMGPMLTMFKAFQPPGQSSNTGPQAKRRRGPPTHGEL</sequence>
<feature type="signal peptide" evidence="3">
    <location>
        <begin position="1"/>
        <end position="20"/>
    </location>
</feature>
<dbReference type="InterPro" id="IPR018247">
    <property type="entry name" value="EF_Hand_1_Ca_BS"/>
</dbReference>
<protein>
    <recommendedName>
        <fullName evidence="4">EF-hand domain-containing protein</fullName>
    </recommendedName>
</protein>
<evidence type="ECO:0000256" key="2">
    <source>
        <dbReference type="SAM" id="MobiDB-lite"/>
    </source>
</evidence>
<dbReference type="EMBL" id="HBER01000474">
    <property type="protein sequence ID" value="CAD8522401.1"/>
    <property type="molecule type" value="Transcribed_RNA"/>
</dbReference>
<gene>
    <name evidence="5" type="ORF">CLEP1334_LOCUS258</name>
</gene>
<dbReference type="SMART" id="SM00054">
    <property type="entry name" value="EFh"/>
    <property type="match status" value="4"/>
</dbReference>
<dbReference type="AlphaFoldDB" id="A0A7S0IIB5"/>
<accession>A0A7S0IIB5</accession>